<name>A0A0C9MIF0_9FUNG</name>
<protein>
    <submittedName>
        <fullName evidence="2">Uncharacterized protein</fullName>
    </submittedName>
</protein>
<feature type="compositionally biased region" description="Basic residues" evidence="1">
    <location>
        <begin position="30"/>
        <end position="46"/>
    </location>
</feature>
<evidence type="ECO:0000256" key="1">
    <source>
        <dbReference type="SAM" id="MobiDB-lite"/>
    </source>
</evidence>
<feature type="compositionally biased region" description="Polar residues" evidence="1">
    <location>
        <begin position="62"/>
        <end position="72"/>
    </location>
</feature>
<keyword evidence="3" id="KW-1185">Reference proteome</keyword>
<dbReference type="Proteomes" id="UP000053815">
    <property type="component" value="Unassembled WGS sequence"/>
</dbReference>
<dbReference type="OrthoDB" id="2409254at2759"/>
<feature type="region of interest" description="Disordered" evidence="1">
    <location>
        <begin position="1"/>
        <end position="72"/>
    </location>
</feature>
<dbReference type="EMBL" id="DF836318">
    <property type="protein sequence ID" value="GAN02832.1"/>
    <property type="molecule type" value="Genomic_DNA"/>
</dbReference>
<reference evidence="2" key="1">
    <citation type="submission" date="2014-09" db="EMBL/GenBank/DDBJ databases">
        <title>Draft genome sequence of an oleaginous Mucoromycotina fungus Mucor ambiguus NBRC6742.</title>
        <authorList>
            <person name="Takeda I."/>
            <person name="Yamane N."/>
            <person name="Morita T."/>
            <person name="Tamano K."/>
            <person name="Machida M."/>
            <person name="Baker S."/>
            <person name="Koike H."/>
        </authorList>
    </citation>
    <scope>NUCLEOTIDE SEQUENCE</scope>
    <source>
        <strain evidence="2">NBRC 6742</strain>
    </source>
</reference>
<accession>A0A0C9MIF0</accession>
<evidence type="ECO:0000313" key="3">
    <source>
        <dbReference type="Proteomes" id="UP000053815"/>
    </source>
</evidence>
<sequence length="72" mass="7524">MSSMPNKNIAHKPEASTEIQPAGMVAPSKKAPKKACRGRPPKKSILHKNATAESSGPRIESTPASSNTFAAP</sequence>
<dbReference type="AlphaFoldDB" id="A0A0C9MIF0"/>
<proteinExistence type="predicted"/>
<gene>
    <name evidence="2" type="ORF">MAM1_0029c02279</name>
</gene>
<evidence type="ECO:0000313" key="2">
    <source>
        <dbReference type="EMBL" id="GAN02832.1"/>
    </source>
</evidence>
<organism evidence="2">
    <name type="scientific">Mucor ambiguus</name>
    <dbReference type="NCBI Taxonomy" id="91626"/>
    <lineage>
        <taxon>Eukaryota</taxon>
        <taxon>Fungi</taxon>
        <taxon>Fungi incertae sedis</taxon>
        <taxon>Mucoromycota</taxon>
        <taxon>Mucoromycotina</taxon>
        <taxon>Mucoromycetes</taxon>
        <taxon>Mucorales</taxon>
        <taxon>Mucorineae</taxon>
        <taxon>Mucoraceae</taxon>
        <taxon>Mucor</taxon>
    </lineage>
</organism>